<feature type="region of interest" description="Disordered" evidence="1">
    <location>
        <begin position="1"/>
        <end position="34"/>
    </location>
</feature>
<organism evidence="3 4">
    <name type="scientific">Azospirillum ramasamyi</name>
    <dbReference type="NCBI Taxonomy" id="682998"/>
    <lineage>
        <taxon>Bacteria</taxon>
        <taxon>Pseudomonadati</taxon>
        <taxon>Pseudomonadota</taxon>
        <taxon>Alphaproteobacteria</taxon>
        <taxon>Rhodospirillales</taxon>
        <taxon>Azospirillaceae</taxon>
        <taxon>Azospirillum</taxon>
    </lineage>
</organism>
<evidence type="ECO:0000256" key="2">
    <source>
        <dbReference type="SAM" id="Phobius"/>
    </source>
</evidence>
<sequence>MSLDSLDRPFPQTRESGTLGGADMHDAARSDGPAGRASSSARILVGLLLGLGGLIVAYQFGMNMHASTGLPYWDDWGYFFGAAQGVQQPLTFHSIFAKDSDHVAPFFKLLTHGLWQAIGVDFLAFRLVGWLAFAAMLAAYALVLLRDCVRTAWDAVPVAAAGLFLTGTLNNEYFYYQHMGLAQPIFFTCLFLFLHTLARGRLVPATLFLLAFGSTGVFGASYALGAAGAGAVLALRQDVSPGGGWRERLGGQLTDGRTLVAVGGGLLLTAAMLWMTFSGSYANHTGQPLVLPWHGGFWAFLLGAFATAAGLPVEAVGAPLSLAAGAAALALCLIPAAGLLLGRAGRENRSAALAISGLIAGTVIVTMTTGLGRAGLCGEGIANAMRCGTIPRYAYPVLLAFPAAVAGWTLLLGRRTGTGLGTGTAAGVVLAAVLAVGHGAGTDAFWRHWSVAGLNRMMAERDAAAERCVATHLDSIRTPAGMDWSRPLVCPSASPRNIAPFLQAAYELKAGFVQSILADTASRPERATLAALLRAGQLDEASARLRLEAPPRDAGLLEGGLLGGGLLGSLDRVVRLPSGSLAALGWAVDAAVPAPAAFVLLGVGDRIVATAPTGGARPDVAAVLKDGRMTDSGFSLPIPPELAGQRVRLFVLGHDGGLKELTPPGGAAATP</sequence>
<protein>
    <recommendedName>
        <fullName evidence="5">Glycosyltransferase RgtA/B/C/D-like domain-containing protein</fullName>
    </recommendedName>
</protein>
<feature type="transmembrane region" description="Helical" evidence="2">
    <location>
        <begin position="353"/>
        <end position="373"/>
    </location>
</feature>
<feature type="transmembrane region" description="Helical" evidence="2">
    <location>
        <begin position="152"/>
        <end position="169"/>
    </location>
</feature>
<dbReference type="OrthoDB" id="7293961at2"/>
<feature type="transmembrane region" description="Helical" evidence="2">
    <location>
        <begin position="256"/>
        <end position="277"/>
    </location>
</feature>
<evidence type="ECO:0000313" key="4">
    <source>
        <dbReference type="Proteomes" id="UP000249605"/>
    </source>
</evidence>
<evidence type="ECO:0008006" key="5">
    <source>
        <dbReference type="Google" id="ProtNLM"/>
    </source>
</evidence>
<keyword evidence="2" id="KW-0812">Transmembrane</keyword>
<feature type="transmembrane region" description="Helical" evidence="2">
    <location>
        <begin position="207"/>
        <end position="236"/>
    </location>
</feature>
<accession>A0A2U9SL91</accession>
<dbReference type="KEGG" id="azm:DM194_26925"/>
<gene>
    <name evidence="3" type="ORF">DM194_26925</name>
</gene>
<dbReference type="EMBL" id="CP029835">
    <property type="protein sequence ID" value="AWU97919.1"/>
    <property type="molecule type" value="Genomic_DNA"/>
</dbReference>
<dbReference type="Proteomes" id="UP000249605">
    <property type="component" value="Plasmid unnamed5"/>
</dbReference>
<dbReference type="AlphaFoldDB" id="A0A2U9SL91"/>
<feature type="transmembrane region" description="Helical" evidence="2">
    <location>
        <begin position="175"/>
        <end position="195"/>
    </location>
</feature>
<feature type="transmembrane region" description="Helical" evidence="2">
    <location>
        <begin position="420"/>
        <end position="440"/>
    </location>
</feature>
<feature type="transmembrane region" description="Helical" evidence="2">
    <location>
        <begin position="123"/>
        <end position="145"/>
    </location>
</feature>
<reference evidence="3 4" key="1">
    <citation type="submission" date="2018-06" db="EMBL/GenBank/DDBJ databases">
        <title>Complete genome sequencing of Azospirillum sp. M2T2B2.</title>
        <authorList>
            <person name="Heo J."/>
            <person name="Kim S.-J."/>
            <person name="Kwon S.-W."/>
            <person name="Anandham R."/>
        </authorList>
    </citation>
    <scope>NUCLEOTIDE SEQUENCE [LARGE SCALE GENOMIC DNA]</scope>
    <source>
        <strain evidence="3 4">M2T2B2</strain>
        <plasmid evidence="3 4">unnamed5</plasmid>
    </source>
</reference>
<keyword evidence="2" id="KW-1133">Transmembrane helix</keyword>
<feature type="transmembrane region" description="Helical" evidence="2">
    <location>
        <begin position="43"/>
        <end position="61"/>
    </location>
</feature>
<geneLocation type="plasmid" evidence="3 4">
    <name>unnamed5</name>
</geneLocation>
<proteinExistence type="predicted"/>
<name>A0A2U9SL91_9PROT</name>
<evidence type="ECO:0000256" key="1">
    <source>
        <dbReference type="SAM" id="MobiDB-lite"/>
    </source>
</evidence>
<feature type="transmembrane region" description="Helical" evidence="2">
    <location>
        <begin position="317"/>
        <end position="341"/>
    </location>
</feature>
<feature type="transmembrane region" description="Helical" evidence="2">
    <location>
        <begin position="289"/>
        <end position="311"/>
    </location>
</feature>
<keyword evidence="4" id="KW-1185">Reference proteome</keyword>
<evidence type="ECO:0000313" key="3">
    <source>
        <dbReference type="EMBL" id="AWU97919.1"/>
    </source>
</evidence>
<feature type="transmembrane region" description="Helical" evidence="2">
    <location>
        <begin position="393"/>
        <end position="413"/>
    </location>
</feature>
<keyword evidence="3" id="KW-0614">Plasmid</keyword>
<keyword evidence="2" id="KW-0472">Membrane</keyword>